<dbReference type="Gene3D" id="2.170.150.20">
    <property type="entry name" value="Peptide methionine sulfoxide reductase"/>
    <property type="match status" value="1"/>
</dbReference>
<name>A0AA41WXY6_9ALTE</name>
<dbReference type="Proteomes" id="UP001165413">
    <property type="component" value="Unassembled WGS sequence"/>
</dbReference>
<comment type="catalytic activity">
    <reaction evidence="8">
        <text>L-methionyl-[protein] + [thioredoxin]-disulfide + H2O = L-methionyl-(R)-S-oxide-[protein] + [thioredoxin]-dithiol</text>
        <dbReference type="Rhea" id="RHEA:24164"/>
        <dbReference type="Rhea" id="RHEA-COMP:10698"/>
        <dbReference type="Rhea" id="RHEA-COMP:10700"/>
        <dbReference type="Rhea" id="RHEA-COMP:12313"/>
        <dbReference type="Rhea" id="RHEA-COMP:12314"/>
        <dbReference type="ChEBI" id="CHEBI:15377"/>
        <dbReference type="ChEBI" id="CHEBI:16044"/>
        <dbReference type="ChEBI" id="CHEBI:29950"/>
        <dbReference type="ChEBI" id="CHEBI:45764"/>
        <dbReference type="ChEBI" id="CHEBI:50058"/>
        <dbReference type="EC" id="1.8.4.12"/>
    </reaction>
</comment>
<comment type="caution">
    <text evidence="11">The sequence shown here is derived from an EMBL/GenBank/DDBJ whole genome shotgun (WGS) entry which is preliminary data.</text>
</comment>
<evidence type="ECO:0000256" key="2">
    <source>
        <dbReference type="ARBA" id="ARBA00007174"/>
    </source>
</evidence>
<proteinExistence type="inferred from homology"/>
<feature type="domain" description="MsrB" evidence="10">
    <location>
        <begin position="3"/>
        <end position="125"/>
    </location>
</feature>
<evidence type="ECO:0000256" key="8">
    <source>
        <dbReference type="ARBA" id="ARBA00048488"/>
    </source>
</evidence>
<dbReference type="GO" id="GO:0046872">
    <property type="term" value="F:metal ion binding"/>
    <property type="evidence" value="ECO:0007669"/>
    <property type="project" value="UniProtKB-KW"/>
</dbReference>
<sequence length="128" mass="14446">MVKTISTEHLSPDAFYVTQEKGTERPFTGEYNAHFAPGTYHCVVCNEELFHSKHKFDAGCGWPSFFDQSSAKNVDFRPDHSHGMRRTEIVCKGCDAHLGHVFTDGPEPTGERYCVNSVSLQFNQDENT</sequence>
<dbReference type="NCBIfam" id="TIGR00357">
    <property type="entry name" value="peptide-methionine (R)-S-oxide reductase MsrB"/>
    <property type="match status" value="1"/>
</dbReference>
<evidence type="ECO:0000256" key="4">
    <source>
        <dbReference type="ARBA" id="ARBA00021130"/>
    </source>
</evidence>
<dbReference type="GO" id="GO:0005737">
    <property type="term" value="C:cytoplasm"/>
    <property type="evidence" value="ECO:0007669"/>
    <property type="project" value="TreeGrafter"/>
</dbReference>
<dbReference type="GO" id="GO:0033743">
    <property type="term" value="F:peptide-methionine (R)-S-oxide reductase activity"/>
    <property type="evidence" value="ECO:0007669"/>
    <property type="project" value="UniProtKB-EC"/>
</dbReference>
<evidence type="ECO:0000313" key="11">
    <source>
        <dbReference type="EMBL" id="MCP3428577.1"/>
    </source>
</evidence>
<reference evidence="11" key="1">
    <citation type="submission" date="2022-07" db="EMBL/GenBank/DDBJ databases">
        <title>Characterization of the Novel Bacterium Alteromonas immobilis LMIT006 and Alteromonas gregis LMIT007.</title>
        <authorList>
            <person name="Lin X."/>
        </authorList>
    </citation>
    <scope>NUCLEOTIDE SEQUENCE</scope>
    <source>
        <strain evidence="11">LMIT007</strain>
    </source>
</reference>
<dbReference type="GO" id="GO:0006979">
    <property type="term" value="P:response to oxidative stress"/>
    <property type="evidence" value="ECO:0007669"/>
    <property type="project" value="InterPro"/>
</dbReference>
<protein>
    <recommendedName>
        <fullName evidence="4">Peptide methionine sulfoxide reductase MsrB</fullName>
        <ecNumber evidence="3">1.8.4.12</ecNumber>
    </recommendedName>
    <alternativeName>
        <fullName evidence="9">Peptide-methionine (R)-S-oxide reductase</fullName>
    </alternativeName>
</protein>
<accession>A0AA41WXY6</accession>
<dbReference type="AlphaFoldDB" id="A0AA41WXY6"/>
<dbReference type="InterPro" id="IPR028427">
    <property type="entry name" value="Met_Sox_Rdtase_MsrB"/>
</dbReference>
<dbReference type="RefSeq" id="WP_254099984.1">
    <property type="nucleotide sequence ID" value="NZ_JANATA010000009.1"/>
</dbReference>
<dbReference type="InterPro" id="IPR011057">
    <property type="entry name" value="Mss4-like_sf"/>
</dbReference>
<dbReference type="EC" id="1.8.4.12" evidence="3"/>
<evidence type="ECO:0000256" key="3">
    <source>
        <dbReference type="ARBA" id="ARBA00012499"/>
    </source>
</evidence>
<evidence type="ECO:0000256" key="5">
    <source>
        <dbReference type="ARBA" id="ARBA00022723"/>
    </source>
</evidence>
<keyword evidence="12" id="KW-1185">Reference proteome</keyword>
<dbReference type="FunFam" id="2.170.150.20:FF:000001">
    <property type="entry name" value="Peptide methionine sulfoxide reductase MsrB"/>
    <property type="match status" value="1"/>
</dbReference>
<dbReference type="SUPFAM" id="SSF51316">
    <property type="entry name" value="Mss4-like"/>
    <property type="match status" value="1"/>
</dbReference>
<comment type="similarity">
    <text evidence="2">Belongs to the MsrB Met sulfoxide reductase family.</text>
</comment>
<dbReference type="PANTHER" id="PTHR10173">
    <property type="entry name" value="METHIONINE SULFOXIDE REDUCTASE"/>
    <property type="match status" value="1"/>
</dbReference>
<evidence type="ECO:0000256" key="6">
    <source>
        <dbReference type="ARBA" id="ARBA00022833"/>
    </source>
</evidence>
<dbReference type="EMBL" id="JANATA010000009">
    <property type="protein sequence ID" value="MCP3428577.1"/>
    <property type="molecule type" value="Genomic_DNA"/>
</dbReference>
<evidence type="ECO:0000256" key="1">
    <source>
        <dbReference type="ARBA" id="ARBA00001947"/>
    </source>
</evidence>
<dbReference type="PROSITE" id="PS51790">
    <property type="entry name" value="MSRB"/>
    <property type="match status" value="1"/>
</dbReference>
<organism evidence="11 12">
    <name type="scientific">Opacimonas viscosa</name>
    <dbReference type="NCBI Taxonomy" id="2961944"/>
    <lineage>
        <taxon>Bacteria</taxon>
        <taxon>Pseudomonadati</taxon>
        <taxon>Pseudomonadota</taxon>
        <taxon>Gammaproteobacteria</taxon>
        <taxon>Alteromonadales</taxon>
        <taxon>Alteromonadaceae</taxon>
        <taxon>Opacimonas</taxon>
    </lineage>
</organism>
<comment type="cofactor">
    <cofactor evidence="1">
        <name>Zn(2+)</name>
        <dbReference type="ChEBI" id="CHEBI:29105"/>
    </cofactor>
</comment>
<dbReference type="PANTHER" id="PTHR10173:SF52">
    <property type="entry name" value="METHIONINE-R-SULFOXIDE REDUCTASE B1"/>
    <property type="match status" value="1"/>
</dbReference>
<keyword evidence="6" id="KW-0862">Zinc</keyword>
<dbReference type="Pfam" id="PF01641">
    <property type="entry name" value="SelR"/>
    <property type="match status" value="1"/>
</dbReference>
<evidence type="ECO:0000256" key="7">
    <source>
        <dbReference type="ARBA" id="ARBA00023002"/>
    </source>
</evidence>
<keyword evidence="7 11" id="KW-0560">Oxidoreductase</keyword>
<dbReference type="GO" id="GO:0030091">
    <property type="term" value="P:protein repair"/>
    <property type="evidence" value="ECO:0007669"/>
    <property type="project" value="InterPro"/>
</dbReference>
<gene>
    <name evidence="11" type="primary">msrB</name>
    <name evidence="11" type="ORF">NLF92_06420</name>
</gene>
<keyword evidence="5" id="KW-0479">Metal-binding</keyword>
<evidence type="ECO:0000313" key="12">
    <source>
        <dbReference type="Proteomes" id="UP001165413"/>
    </source>
</evidence>
<evidence type="ECO:0000259" key="10">
    <source>
        <dbReference type="PROSITE" id="PS51790"/>
    </source>
</evidence>
<evidence type="ECO:0000256" key="9">
    <source>
        <dbReference type="ARBA" id="ARBA00075819"/>
    </source>
</evidence>
<dbReference type="InterPro" id="IPR002579">
    <property type="entry name" value="Met_Sox_Rdtase_MsrB_dom"/>
</dbReference>